<keyword evidence="1" id="KW-1133">Transmembrane helix</keyword>
<name>A0A9D9DJ37_9BACL</name>
<keyword evidence="1" id="KW-0812">Transmembrane</keyword>
<reference evidence="2" key="2">
    <citation type="journal article" date="2021" name="PeerJ">
        <title>Extensive microbial diversity within the chicken gut microbiome revealed by metagenomics and culture.</title>
        <authorList>
            <person name="Gilroy R."/>
            <person name="Ravi A."/>
            <person name="Getino M."/>
            <person name="Pursley I."/>
            <person name="Horton D.L."/>
            <person name="Alikhan N.F."/>
            <person name="Baker D."/>
            <person name="Gharbi K."/>
            <person name="Hall N."/>
            <person name="Watson M."/>
            <person name="Adriaenssens E.M."/>
            <person name="Foster-Nyarko E."/>
            <person name="Jarju S."/>
            <person name="Secka A."/>
            <person name="Antonio M."/>
            <person name="Oren A."/>
            <person name="Chaudhuri R.R."/>
            <person name="La Ragione R."/>
            <person name="Hildebrand F."/>
            <person name="Pallen M.J."/>
        </authorList>
    </citation>
    <scope>NUCLEOTIDE SEQUENCE</scope>
    <source>
        <strain evidence="2">11159</strain>
    </source>
</reference>
<evidence type="ECO:0000256" key="1">
    <source>
        <dbReference type="SAM" id="Phobius"/>
    </source>
</evidence>
<dbReference type="AlphaFoldDB" id="A0A9D9DJ37"/>
<gene>
    <name evidence="2" type="ORF">IAC58_04750</name>
</gene>
<protein>
    <submittedName>
        <fullName evidence="2">Uncharacterized protein</fullName>
    </submittedName>
</protein>
<organism evidence="2 3">
    <name type="scientific">Candidatus Onthovivens merdipullorum</name>
    <dbReference type="NCBI Taxonomy" id="2840889"/>
    <lineage>
        <taxon>Bacteria</taxon>
        <taxon>Bacillati</taxon>
        <taxon>Bacillota</taxon>
        <taxon>Bacilli</taxon>
        <taxon>Bacillales</taxon>
        <taxon>Candidatus Onthovivens</taxon>
    </lineage>
</organism>
<sequence length="518" mass="59496">MKKKVLFKEISLGIVGVILGTISGYLVGLNTKPSIKNNIIYPSSILLKNNDEIGKINIENLEGNINETISFDINILDNKYTLLYIDINNEKFIPNIDNYFSFNLIEGINVITTYYIESSNFNMDSNILVSIDKNIKNGDIKIHNNNKEVESLKTSFGRTIDLVIEPEDNYYLDKVYINDEYILSPTIDNEYKFRSFIDQEFIDENGNYLNKITSNFIANGEINDDTYNEFLEYTKNYDSLSEIDFTSQELKDLFSIIDLARIALFRVNELDFYTVQNYNEAISNAYFIKNKQGTTSSYIKYNDSLMKEVISYSSNCNYAQRIENSSDNFLNLKVYNSYGKDKVSSYNKANFYEPSETLTLTTNEYKEKYFIEPFSLLNYELYDVFMLNEETKICDETFNSSIVKDGDGYLLSLNLSPNSVINYAKYMQTTTSYPGASSIIKQEEPPVFTKVGLKMSLTSDFYLSSIITREEYSVKSIVGDVSTLGYGKSIFNLSQTEYNEIPPLNENVDTSKIYGVIK</sequence>
<dbReference type="EMBL" id="JADIMY010000095">
    <property type="protein sequence ID" value="MBO8427842.1"/>
    <property type="molecule type" value="Genomic_DNA"/>
</dbReference>
<evidence type="ECO:0000313" key="3">
    <source>
        <dbReference type="Proteomes" id="UP000823613"/>
    </source>
</evidence>
<dbReference type="Proteomes" id="UP000823613">
    <property type="component" value="Unassembled WGS sequence"/>
</dbReference>
<accession>A0A9D9DJ37</accession>
<feature type="transmembrane region" description="Helical" evidence="1">
    <location>
        <begin position="12"/>
        <end position="29"/>
    </location>
</feature>
<keyword evidence="1" id="KW-0472">Membrane</keyword>
<comment type="caution">
    <text evidence="2">The sequence shown here is derived from an EMBL/GenBank/DDBJ whole genome shotgun (WGS) entry which is preliminary data.</text>
</comment>
<proteinExistence type="predicted"/>
<evidence type="ECO:0000313" key="2">
    <source>
        <dbReference type="EMBL" id="MBO8427842.1"/>
    </source>
</evidence>
<reference evidence="2" key="1">
    <citation type="submission" date="2020-10" db="EMBL/GenBank/DDBJ databases">
        <authorList>
            <person name="Gilroy R."/>
        </authorList>
    </citation>
    <scope>NUCLEOTIDE SEQUENCE</scope>
    <source>
        <strain evidence="2">11159</strain>
    </source>
</reference>